<evidence type="ECO:0000256" key="6">
    <source>
        <dbReference type="SAM" id="Phobius"/>
    </source>
</evidence>
<dbReference type="EMBL" id="AMGV01000006">
    <property type="protein sequence ID" value="KEF56392.1"/>
    <property type="molecule type" value="Genomic_DNA"/>
</dbReference>
<evidence type="ECO:0000313" key="8">
    <source>
        <dbReference type="EMBL" id="KEF56392.1"/>
    </source>
</evidence>
<evidence type="ECO:0000256" key="4">
    <source>
        <dbReference type="ARBA" id="ARBA00022989"/>
    </source>
</evidence>
<feature type="transmembrane region" description="Helical" evidence="6">
    <location>
        <begin position="213"/>
        <end position="235"/>
    </location>
</feature>
<dbReference type="SUPFAM" id="SSF103473">
    <property type="entry name" value="MFS general substrate transporter"/>
    <property type="match status" value="1"/>
</dbReference>
<evidence type="ECO:0000256" key="3">
    <source>
        <dbReference type="ARBA" id="ARBA00022692"/>
    </source>
</evidence>
<dbReference type="GO" id="GO:0016020">
    <property type="term" value="C:membrane"/>
    <property type="evidence" value="ECO:0007669"/>
    <property type="project" value="UniProtKB-SubCell"/>
</dbReference>
<dbReference type="GeneID" id="25282886"/>
<keyword evidence="3 6" id="KW-0812">Transmembrane</keyword>
<feature type="transmembrane region" description="Helical" evidence="6">
    <location>
        <begin position="376"/>
        <end position="397"/>
    </location>
</feature>
<protein>
    <recommendedName>
        <fullName evidence="7">Major facilitator superfamily (MFS) profile domain-containing protein</fullName>
    </recommendedName>
</protein>
<feature type="domain" description="Major facilitator superfamily (MFS) profile" evidence="7">
    <location>
        <begin position="54"/>
        <end position="467"/>
    </location>
</feature>
<sequence>MTNLKLTDGFKSEIENVPIEQEQNDRNSLSMKGEGPEIDPVLEKKVLRKVDFNLVPILFLLFLCAFIDRINIGNARIQGLEADLNMTGQDYNIALFTFFILYILLEVPCNMILKKIRPSVFISSIMAGWGVVTVCQGLTKSFAGLVVCRVIIGALEAGFFPGCVYLLSMYYRRHELQWRFNLFFSASIIAGAFSGFLAYAIAHMDGIAGYGGWAWIFILEGIFTVIVAVASYWLIPDWPETAKFLKEDERELLIRRLALDRNDASMNHWNKKTAKRVFSDPKIYLSILMYLGIVTTGYSGSFFTPTILKQLGWTSLRAQVMSIPIFIFATVCALTAAFLSDKVKHRYGFIVAGCLVATIGYSILLNMHKVKVGVRYFALFCIVGGGYIAQPICLVWMSNNVAGHYKVGISAAMQVGFGNLGGIIASNMFVTNQAPEYPLGFGLGLGLIWLCVLSSTGFLFYIKRENKLRDQGKRDYRYDLPEDEKNNLGDDSPAFRFTY</sequence>
<dbReference type="RefSeq" id="XP_013258982.1">
    <property type="nucleotide sequence ID" value="XM_013403528.1"/>
</dbReference>
<feature type="transmembrane region" description="Helical" evidence="6">
    <location>
        <begin position="52"/>
        <end position="72"/>
    </location>
</feature>
<dbReference type="PANTHER" id="PTHR43791:SF52">
    <property type="entry name" value="TRANSPORTER, PUTATIVE (AFU_ORTHOLOGUE AFUA_1G11820)-RELATED"/>
    <property type="match status" value="1"/>
</dbReference>
<evidence type="ECO:0000259" key="7">
    <source>
        <dbReference type="PROSITE" id="PS50850"/>
    </source>
</evidence>
<name>A0A072P9G7_9EURO</name>
<feature type="transmembrane region" description="Helical" evidence="6">
    <location>
        <begin position="92"/>
        <end position="113"/>
    </location>
</feature>
<feature type="transmembrane region" description="Helical" evidence="6">
    <location>
        <begin position="347"/>
        <end position="364"/>
    </location>
</feature>
<dbReference type="OrthoDB" id="19923at2759"/>
<dbReference type="GO" id="GO:0022857">
    <property type="term" value="F:transmembrane transporter activity"/>
    <property type="evidence" value="ECO:0007669"/>
    <property type="project" value="InterPro"/>
</dbReference>
<dbReference type="VEuPathDB" id="FungiDB:A1O9_07973"/>
<feature type="transmembrane region" description="Helical" evidence="6">
    <location>
        <begin position="441"/>
        <end position="462"/>
    </location>
</feature>
<feature type="transmembrane region" description="Helical" evidence="6">
    <location>
        <begin position="182"/>
        <end position="201"/>
    </location>
</feature>
<keyword evidence="5 6" id="KW-0472">Membrane</keyword>
<proteinExistence type="predicted"/>
<dbReference type="Gene3D" id="1.20.1250.20">
    <property type="entry name" value="MFS general substrate transporter like domains"/>
    <property type="match status" value="2"/>
</dbReference>
<feature type="transmembrane region" description="Helical" evidence="6">
    <location>
        <begin position="151"/>
        <end position="170"/>
    </location>
</feature>
<feature type="transmembrane region" description="Helical" evidence="6">
    <location>
        <begin position="409"/>
        <end position="429"/>
    </location>
</feature>
<keyword evidence="4 6" id="KW-1133">Transmembrane helix</keyword>
<accession>A0A072P9G7</accession>
<evidence type="ECO:0000313" key="9">
    <source>
        <dbReference type="Proteomes" id="UP000027920"/>
    </source>
</evidence>
<keyword evidence="9" id="KW-1185">Reference proteome</keyword>
<dbReference type="InterPro" id="IPR020846">
    <property type="entry name" value="MFS_dom"/>
</dbReference>
<reference evidence="8 9" key="1">
    <citation type="submission" date="2013-03" db="EMBL/GenBank/DDBJ databases">
        <title>The Genome Sequence of Exophiala aquamarina CBS 119918.</title>
        <authorList>
            <consortium name="The Broad Institute Genomics Platform"/>
            <person name="Cuomo C."/>
            <person name="de Hoog S."/>
            <person name="Gorbushina A."/>
            <person name="Walker B."/>
            <person name="Young S.K."/>
            <person name="Zeng Q."/>
            <person name="Gargeya S."/>
            <person name="Fitzgerald M."/>
            <person name="Haas B."/>
            <person name="Abouelleil A."/>
            <person name="Allen A.W."/>
            <person name="Alvarado L."/>
            <person name="Arachchi H.M."/>
            <person name="Berlin A.M."/>
            <person name="Chapman S.B."/>
            <person name="Gainer-Dewar J."/>
            <person name="Goldberg J."/>
            <person name="Griggs A."/>
            <person name="Gujja S."/>
            <person name="Hansen M."/>
            <person name="Howarth C."/>
            <person name="Imamovic A."/>
            <person name="Ireland A."/>
            <person name="Larimer J."/>
            <person name="McCowan C."/>
            <person name="Murphy C."/>
            <person name="Pearson M."/>
            <person name="Poon T.W."/>
            <person name="Priest M."/>
            <person name="Roberts A."/>
            <person name="Saif S."/>
            <person name="Shea T."/>
            <person name="Sisk P."/>
            <person name="Sykes S."/>
            <person name="Wortman J."/>
            <person name="Nusbaum C."/>
            <person name="Birren B."/>
        </authorList>
    </citation>
    <scope>NUCLEOTIDE SEQUENCE [LARGE SCALE GENOMIC DNA]</scope>
    <source>
        <strain evidence="8 9">CBS 119918</strain>
    </source>
</reference>
<feature type="transmembrane region" description="Helical" evidence="6">
    <location>
        <begin position="320"/>
        <end position="340"/>
    </location>
</feature>
<feature type="transmembrane region" description="Helical" evidence="6">
    <location>
        <begin position="283"/>
        <end position="308"/>
    </location>
</feature>
<dbReference type="HOGENOM" id="CLU_001265_0_1_1"/>
<evidence type="ECO:0000256" key="1">
    <source>
        <dbReference type="ARBA" id="ARBA00004141"/>
    </source>
</evidence>
<dbReference type="Proteomes" id="UP000027920">
    <property type="component" value="Unassembled WGS sequence"/>
</dbReference>
<dbReference type="PROSITE" id="PS50850">
    <property type="entry name" value="MFS"/>
    <property type="match status" value="1"/>
</dbReference>
<evidence type="ECO:0000256" key="5">
    <source>
        <dbReference type="ARBA" id="ARBA00023136"/>
    </source>
</evidence>
<gene>
    <name evidence="8" type="ORF">A1O9_07973</name>
</gene>
<dbReference type="InterPro" id="IPR036259">
    <property type="entry name" value="MFS_trans_sf"/>
</dbReference>
<comment type="caution">
    <text evidence="8">The sequence shown here is derived from an EMBL/GenBank/DDBJ whole genome shotgun (WGS) entry which is preliminary data.</text>
</comment>
<keyword evidence="2" id="KW-0813">Transport</keyword>
<feature type="transmembrane region" description="Helical" evidence="6">
    <location>
        <begin position="120"/>
        <end position="139"/>
    </location>
</feature>
<comment type="subcellular location">
    <subcellularLocation>
        <location evidence="1">Membrane</location>
        <topology evidence="1">Multi-pass membrane protein</topology>
    </subcellularLocation>
</comment>
<dbReference type="PANTHER" id="PTHR43791">
    <property type="entry name" value="PERMEASE-RELATED"/>
    <property type="match status" value="1"/>
</dbReference>
<dbReference type="FunFam" id="1.20.1250.20:FF:000034">
    <property type="entry name" value="MFS general substrate transporter"/>
    <property type="match status" value="1"/>
</dbReference>
<dbReference type="AlphaFoldDB" id="A0A072P9G7"/>
<dbReference type="FunFam" id="1.20.1250.20:FF:000068">
    <property type="entry name" value="MFS general substrate transporter"/>
    <property type="match status" value="1"/>
</dbReference>
<dbReference type="Pfam" id="PF07690">
    <property type="entry name" value="MFS_1"/>
    <property type="match status" value="1"/>
</dbReference>
<dbReference type="InterPro" id="IPR011701">
    <property type="entry name" value="MFS"/>
</dbReference>
<organism evidence="8 9">
    <name type="scientific">Exophiala aquamarina CBS 119918</name>
    <dbReference type="NCBI Taxonomy" id="1182545"/>
    <lineage>
        <taxon>Eukaryota</taxon>
        <taxon>Fungi</taxon>
        <taxon>Dikarya</taxon>
        <taxon>Ascomycota</taxon>
        <taxon>Pezizomycotina</taxon>
        <taxon>Eurotiomycetes</taxon>
        <taxon>Chaetothyriomycetidae</taxon>
        <taxon>Chaetothyriales</taxon>
        <taxon>Herpotrichiellaceae</taxon>
        <taxon>Exophiala</taxon>
    </lineage>
</organism>
<evidence type="ECO:0000256" key="2">
    <source>
        <dbReference type="ARBA" id="ARBA00022448"/>
    </source>
</evidence>